<evidence type="ECO:0000313" key="3">
    <source>
        <dbReference type="Proteomes" id="UP000322918"/>
    </source>
</evidence>
<dbReference type="Pfam" id="PF00781">
    <property type="entry name" value="DAGK_cat"/>
    <property type="match status" value="1"/>
</dbReference>
<name>A0A5M9GUF6_9SPHI</name>
<dbReference type="GO" id="GO:0005829">
    <property type="term" value="C:cytosol"/>
    <property type="evidence" value="ECO:0007669"/>
    <property type="project" value="TreeGrafter"/>
</dbReference>
<feature type="domain" description="DAGKc" evidence="1">
    <location>
        <begin position="1"/>
        <end position="127"/>
    </location>
</feature>
<dbReference type="Pfam" id="PF19279">
    <property type="entry name" value="YegS_C"/>
    <property type="match status" value="1"/>
</dbReference>
<comment type="caution">
    <text evidence="2">The sequence shown here is derived from an EMBL/GenBank/DDBJ whole genome shotgun (WGS) entry which is preliminary data.</text>
</comment>
<proteinExistence type="predicted"/>
<organism evidence="2 3">
    <name type="scientific">Arcticibacter tournemirensis</name>
    <dbReference type="NCBI Taxonomy" id="699437"/>
    <lineage>
        <taxon>Bacteria</taxon>
        <taxon>Pseudomonadati</taxon>
        <taxon>Bacteroidota</taxon>
        <taxon>Sphingobacteriia</taxon>
        <taxon>Sphingobacteriales</taxon>
        <taxon>Sphingobacteriaceae</taxon>
        <taxon>Arcticibacter</taxon>
    </lineage>
</organism>
<keyword evidence="2" id="KW-0418">Kinase</keyword>
<reference evidence="2 3" key="1">
    <citation type="submission" date="2019-09" db="EMBL/GenBank/DDBJ databases">
        <title>Pararcticibacter amylolyticus gen. nov., sp. nov., isolated from a rottenly hemp rope, and reclassification of Pedobacter tournemirensis as Pararcticibacter tournemirensis comb. nov.</title>
        <authorList>
            <person name="Cai Y."/>
        </authorList>
    </citation>
    <scope>NUCLEOTIDE SEQUENCE [LARGE SCALE GENOMIC DNA]</scope>
    <source>
        <strain evidence="2 3">TF5-37.2-LB10</strain>
    </source>
</reference>
<keyword evidence="2" id="KW-0808">Transferase</keyword>
<dbReference type="EMBL" id="VWNE01000043">
    <property type="protein sequence ID" value="KAA8476424.1"/>
    <property type="molecule type" value="Genomic_DNA"/>
</dbReference>
<evidence type="ECO:0000313" key="2">
    <source>
        <dbReference type="EMBL" id="KAA8476424.1"/>
    </source>
</evidence>
<dbReference type="Gene3D" id="2.60.200.40">
    <property type="match status" value="1"/>
</dbReference>
<dbReference type="InterPro" id="IPR016064">
    <property type="entry name" value="NAD/diacylglycerol_kinase_sf"/>
</dbReference>
<dbReference type="SMART" id="SM00046">
    <property type="entry name" value="DAGKc"/>
    <property type="match status" value="1"/>
</dbReference>
<dbReference type="RefSeq" id="WP_141815440.1">
    <property type="nucleotide sequence ID" value="NZ_VFPL01000001.1"/>
</dbReference>
<dbReference type="PANTHER" id="PTHR30492">
    <property type="entry name" value="METHYLGLYOXAL SYNTHASE"/>
    <property type="match status" value="1"/>
</dbReference>
<dbReference type="GO" id="GO:0008929">
    <property type="term" value="F:methylglyoxal synthase activity"/>
    <property type="evidence" value="ECO:0007669"/>
    <property type="project" value="InterPro"/>
</dbReference>
<gene>
    <name evidence="2" type="ORF">F1649_20125</name>
</gene>
<dbReference type="OrthoDB" id="9786026at2"/>
<accession>A0A5M9GUF6</accession>
<dbReference type="AlphaFoldDB" id="A0A5M9GUF6"/>
<dbReference type="PANTHER" id="PTHR30492:SF0">
    <property type="entry name" value="METHYLGLYOXAL SYNTHASE"/>
    <property type="match status" value="1"/>
</dbReference>
<keyword evidence="3" id="KW-1185">Reference proteome</keyword>
<dbReference type="GO" id="GO:0016301">
    <property type="term" value="F:kinase activity"/>
    <property type="evidence" value="ECO:0007669"/>
    <property type="project" value="UniProtKB-KW"/>
</dbReference>
<dbReference type="InterPro" id="IPR017438">
    <property type="entry name" value="ATP-NAD_kinase_N"/>
</dbReference>
<evidence type="ECO:0000259" key="1">
    <source>
        <dbReference type="PROSITE" id="PS50146"/>
    </source>
</evidence>
<dbReference type="SUPFAM" id="SSF111331">
    <property type="entry name" value="NAD kinase/diacylglycerol kinase-like"/>
    <property type="match status" value="1"/>
</dbReference>
<protein>
    <submittedName>
        <fullName evidence="2">Diacylglycerol kinase</fullName>
    </submittedName>
</protein>
<dbReference type="Gene3D" id="3.40.50.10330">
    <property type="entry name" value="Probable inorganic polyphosphate/atp-NAD kinase, domain 1"/>
    <property type="match status" value="1"/>
</dbReference>
<dbReference type="PROSITE" id="PS50146">
    <property type="entry name" value="DAGK"/>
    <property type="match status" value="1"/>
</dbReference>
<dbReference type="Proteomes" id="UP000322918">
    <property type="component" value="Unassembled WGS sequence"/>
</dbReference>
<sequence>MKVLFIINTKSGNQGSSGLESMISAESRKNGFEFLIYRLEKNAEEHIKSEISDFSPDIVAVAGGDGTVNLMSKILCNTSIPLLIIPAGSANGMAKELGIGNRIDYAFSLIQNGVKRKIDLLKINNIHCIHLADVGLNARIVKRFEDDVKRGMLTYAKHLLAEIFLIKQYRFHIVSDGHEFTRKAVSLTFANASKYGTGVVINPVGKLDDGKFELVIIKPFPRVKLLSIAWKMLRGNLHSSEYAEVLPSSKAIIRTSKKTTLQIDGEVIGKTRLIEIEILPGALTVIVPPLSEQ</sequence>
<dbReference type="GO" id="GO:0019242">
    <property type="term" value="P:methylglyoxal biosynthetic process"/>
    <property type="evidence" value="ECO:0007669"/>
    <property type="project" value="InterPro"/>
</dbReference>
<dbReference type="InterPro" id="IPR001206">
    <property type="entry name" value="Diacylglycerol_kinase_cat_dom"/>
</dbReference>
<dbReference type="InterPro" id="IPR004363">
    <property type="entry name" value="Methylgl_synth"/>
</dbReference>
<dbReference type="InterPro" id="IPR045540">
    <property type="entry name" value="YegS/DAGK_C"/>
</dbReference>